<reference evidence="4 5" key="1">
    <citation type="submission" date="2018-05" db="EMBL/GenBank/DDBJ databases">
        <title>Lujinxingia marina gen. nov. sp. nov., a new facultative anaerobic member of the class Deltaproteobacteria, and proposal of Lujinxingaceae fam. nov.</title>
        <authorList>
            <person name="Li C.-M."/>
        </authorList>
    </citation>
    <scope>NUCLEOTIDE SEQUENCE [LARGE SCALE GENOMIC DNA]</scope>
    <source>
        <strain evidence="4 5">B210</strain>
    </source>
</reference>
<dbReference type="Gene3D" id="3.90.1150.10">
    <property type="entry name" value="Aspartate Aminotransferase, domain 1"/>
    <property type="match status" value="1"/>
</dbReference>
<dbReference type="InterPro" id="IPR049704">
    <property type="entry name" value="Aminotrans_3_PPA_site"/>
</dbReference>
<dbReference type="GO" id="GO:0005829">
    <property type="term" value="C:cytosol"/>
    <property type="evidence" value="ECO:0007669"/>
    <property type="project" value="TreeGrafter"/>
</dbReference>
<dbReference type="InterPro" id="IPR015421">
    <property type="entry name" value="PyrdxlP-dep_Trfase_major"/>
</dbReference>
<dbReference type="CDD" id="cd00610">
    <property type="entry name" value="OAT_like"/>
    <property type="match status" value="1"/>
</dbReference>
<dbReference type="InterPro" id="IPR015424">
    <property type="entry name" value="PyrdxlP-dep_Trfase"/>
</dbReference>
<organism evidence="4 5">
    <name type="scientific">Lujinxingia litoralis</name>
    <dbReference type="NCBI Taxonomy" id="2211119"/>
    <lineage>
        <taxon>Bacteria</taxon>
        <taxon>Deltaproteobacteria</taxon>
        <taxon>Bradymonadales</taxon>
        <taxon>Lujinxingiaceae</taxon>
        <taxon>Lujinxingia</taxon>
    </lineage>
</organism>
<sequence length="441" mass="49000">MVMDSQEMIELCKQHTMYTWSAGDQVDPIPVERAEGVYFYTPEGKRFLDFNSQLMSVNIGHGHPRVIEAMHRQLQQVAYVYPGTATAVRARVARTLAELVPGDINTFFFTLGGADANENAIKAARAYTGRFKILSRYRSYHGATNACMQLTGDPRRLANEPGAPGFIKVMDPRPYDFAFGESDEEQTARNLQYLEEVIMYEGPETIAAMFVETVTGTNGVQPPPKGYLKGLKALLEKYGILLVCDEVMCGFGRTGKMFAFEHYGVVPDIVTMAKGLTSSYAPLGAMGVSDAIAEHFKSNMFWGGLTYNSHCLALSAAEASIAVMRDEKLVENAARLESVMREEMAHLKERHRSFKEGRALGLFGMVDLQKNSDGERMAPYNGSHPAMVKLGKFFRDNGLFTFVRWGSFMCNPPLCISEEQLREGFAIIDRGLEITDAAFEG</sequence>
<dbReference type="SUPFAM" id="SSF53383">
    <property type="entry name" value="PLP-dependent transferases"/>
    <property type="match status" value="1"/>
</dbReference>
<dbReference type="Gene3D" id="3.40.640.10">
    <property type="entry name" value="Type I PLP-dependent aspartate aminotransferase-like (Major domain)"/>
    <property type="match status" value="1"/>
</dbReference>
<dbReference type="InterPro" id="IPR015422">
    <property type="entry name" value="PyrdxlP-dep_Trfase_small"/>
</dbReference>
<dbReference type="PANTHER" id="PTHR43094">
    <property type="entry name" value="AMINOTRANSFERASE"/>
    <property type="match status" value="1"/>
</dbReference>
<dbReference type="EMBL" id="QHKO01000001">
    <property type="protein sequence ID" value="RAL25177.1"/>
    <property type="molecule type" value="Genomic_DNA"/>
</dbReference>
<dbReference type="GO" id="GO:0008483">
    <property type="term" value="F:transaminase activity"/>
    <property type="evidence" value="ECO:0007669"/>
    <property type="project" value="UniProtKB-KW"/>
</dbReference>
<dbReference type="NCBIfam" id="NF004718">
    <property type="entry name" value="PRK06062.1"/>
    <property type="match status" value="1"/>
</dbReference>
<dbReference type="PROSITE" id="PS00600">
    <property type="entry name" value="AA_TRANSFER_CLASS_3"/>
    <property type="match status" value="1"/>
</dbReference>
<keyword evidence="5" id="KW-1185">Reference proteome</keyword>
<evidence type="ECO:0000313" key="5">
    <source>
        <dbReference type="Proteomes" id="UP000249169"/>
    </source>
</evidence>
<dbReference type="Proteomes" id="UP000249169">
    <property type="component" value="Unassembled WGS sequence"/>
</dbReference>
<keyword evidence="2 3" id="KW-0663">Pyridoxal phosphate</keyword>
<gene>
    <name evidence="4" type="ORF">DL240_02920</name>
</gene>
<keyword evidence="4" id="KW-0032">Aminotransferase</keyword>
<evidence type="ECO:0000256" key="2">
    <source>
        <dbReference type="ARBA" id="ARBA00022898"/>
    </source>
</evidence>
<dbReference type="PANTHER" id="PTHR43094:SF1">
    <property type="entry name" value="AMINOTRANSFERASE CLASS-III"/>
    <property type="match status" value="1"/>
</dbReference>
<dbReference type="GO" id="GO:0030170">
    <property type="term" value="F:pyridoxal phosphate binding"/>
    <property type="evidence" value="ECO:0007669"/>
    <property type="project" value="InterPro"/>
</dbReference>
<comment type="caution">
    <text evidence="4">The sequence shown here is derived from an EMBL/GenBank/DDBJ whole genome shotgun (WGS) entry which is preliminary data.</text>
</comment>
<dbReference type="InterPro" id="IPR005814">
    <property type="entry name" value="Aminotrans_3"/>
</dbReference>
<proteinExistence type="inferred from homology"/>
<accession>A0A328C978</accession>
<dbReference type="Pfam" id="PF00202">
    <property type="entry name" value="Aminotran_3"/>
    <property type="match status" value="1"/>
</dbReference>
<dbReference type="AlphaFoldDB" id="A0A328C978"/>
<name>A0A328C978_9DELT</name>
<protein>
    <submittedName>
        <fullName evidence="4">Aspartate aminotransferase family protein</fullName>
    </submittedName>
</protein>
<evidence type="ECO:0000313" key="4">
    <source>
        <dbReference type="EMBL" id="RAL25177.1"/>
    </source>
</evidence>
<dbReference type="OrthoDB" id="9801834at2"/>
<evidence type="ECO:0000256" key="3">
    <source>
        <dbReference type="RuleBase" id="RU003560"/>
    </source>
</evidence>
<comment type="similarity">
    <text evidence="1 3">Belongs to the class-III pyridoxal-phosphate-dependent aminotransferase family.</text>
</comment>
<evidence type="ECO:0000256" key="1">
    <source>
        <dbReference type="ARBA" id="ARBA00008954"/>
    </source>
</evidence>
<keyword evidence="4" id="KW-0808">Transferase</keyword>